<proteinExistence type="predicted"/>
<name>A0A9X3WQ96_9BACI</name>
<keyword evidence="2" id="KW-1185">Reference proteome</keyword>
<evidence type="ECO:0000313" key="1">
    <source>
        <dbReference type="EMBL" id="MDC3421621.1"/>
    </source>
</evidence>
<comment type="caution">
    <text evidence="1">The sequence shown here is derived from an EMBL/GenBank/DDBJ whole genome shotgun (WGS) entry which is preliminary data.</text>
</comment>
<dbReference type="AlphaFoldDB" id="A0A9X3WQ96"/>
<gene>
    <name evidence="1" type="ORF">NC661_14705</name>
</gene>
<organism evidence="1 2">
    <name type="scientific">Aquibacillus koreensis</name>
    <dbReference type="NCBI Taxonomy" id="279446"/>
    <lineage>
        <taxon>Bacteria</taxon>
        <taxon>Bacillati</taxon>
        <taxon>Bacillota</taxon>
        <taxon>Bacilli</taxon>
        <taxon>Bacillales</taxon>
        <taxon>Bacillaceae</taxon>
        <taxon>Aquibacillus</taxon>
    </lineage>
</organism>
<dbReference type="Proteomes" id="UP001145072">
    <property type="component" value="Unassembled WGS sequence"/>
</dbReference>
<evidence type="ECO:0000313" key="2">
    <source>
        <dbReference type="Proteomes" id="UP001145072"/>
    </source>
</evidence>
<dbReference type="EMBL" id="JAMQJZ010000012">
    <property type="protein sequence ID" value="MDC3421621.1"/>
    <property type="molecule type" value="Genomic_DNA"/>
</dbReference>
<sequence>MKSDELGIDLIHQKLEQHEHTITQLLAIIAINNKKITELSRRQAKLEQIAMDQTPFYFSNSSHRVPPISPNTFQKNK</sequence>
<protein>
    <submittedName>
        <fullName evidence="1">Uncharacterized protein</fullName>
    </submittedName>
</protein>
<accession>A0A9X3WQ96</accession>
<reference evidence="1" key="1">
    <citation type="submission" date="2022-06" db="EMBL/GenBank/DDBJ databases">
        <title>Aquibacillus sp. a new bacterium isolated from soil saline samples.</title>
        <authorList>
            <person name="Galisteo C."/>
            <person name="De La Haba R."/>
            <person name="Sanchez-Porro C."/>
            <person name="Ventosa A."/>
        </authorList>
    </citation>
    <scope>NUCLEOTIDE SEQUENCE</scope>
    <source>
        <strain evidence="1">JCM 12387</strain>
    </source>
</reference>
<dbReference type="RefSeq" id="WP_259870870.1">
    <property type="nucleotide sequence ID" value="NZ_JAMQJZ010000012.1"/>
</dbReference>